<keyword evidence="1" id="KW-0812">Transmembrane</keyword>
<dbReference type="EMBL" id="JADCKQ010000005">
    <property type="protein sequence ID" value="MBI1493815.1"/>
    <property type="molecule type" value="Genomic_DNA"/>
</dbReference>
<organism evidence="2 3">
    <name type="scientific">Halocynthiibacter styelae</name>
    <dbReference type="NCBI Taxonomy" id="2761955"/>
    <lineage>
        <taxon>Bacteria</taxon>
        <taxon>Pseudomonadati</taxon>
        <taxon>Pseudomonadota</taxon>
        <taxon>Alphaproteobacteria</taxon>
        <taxon>Rhodobacterales</taxon>
        <taxon>Paracoccaceae</taxon>
        <taxon>Halocynthiibacter</taxon>
    </lineage>
</organism>
<dbReference type="Proteomes" id="UP000640583">
    <property type="component" value="Unassembled WGS sequence"/>
</dbReference>
<feature type="transmembrane region" description="Helical" evidence="1">
    <location>
        <begin position="54"/>
        <end position="73"/>
    </location>
</feature>
<dbReference type="AlphaFoldDB" id="A0A8J7J5I9"/>
<evidence type="ECO:0000313" key="3">
    <source>
        <dbReference type="Proteomes" id="UP000640583"/>
    </source>
</evidence>
<feature type="transmembrane region" description="Helical" evidence="1">
    <location>
        <begin position="28"/>
        <end position="48"/>
    </location>
</feature>
<protein>
    <recommendedName>
        <fullName evidence="4">NfeD family protein</fullName>
    </recommendedName>
</protein>
<sequence>MIWTTWWAWLAGALILGILEVLAPGVIFLGFACGAALVGLLFAIGPVGDWLATSFPMTMVIFALASLASWVILRQVMGKRQNQPKIIENDIND</sequence>
<comment type="caution">
    <text evidence="2">The sequence shown here is derived from an EMBL/GenBank/DDBJ whole genome shotgun (WGS) entry which is preliminary data.</text>
</comment>
<name>A0A8J7J5I9_9RHOB</name>
<feature type="transmembrane region" description="Helical" evidence="1">
    <location>
        <begin position="6"/>
        <end position="23"/>
    </location>
</feature>
<gene>
    <name evidence="2" type="ORF">H1D41_09235</name>
</gene>
<evidence type="ECO:0008006" key="4">
    <source>
        <dbReference type="Google" id="ProtNLM"/>
    </source>
</evidence>
<accession>A0A8J7J5I9</accession>
<proteinExistence type="predicted"/>
<reference evidence="2" key="1">
    <citation type="submission" date="2020-10" db="EMBL/GenBank/DDBJ databases">
        <title>Paenihalocynthiibacter styelae gen. nov., sp. nov., isolated from stalked sea squirt Styela clava.</title>
        <authorList>
            <person name="Kim Y.-O."/>
            <person name="Yoon J.-H."/>
        </authorList>
    </citation>
    <scope>NUCLEOTIDE SEQUENCE</scope>
    <source>
        <strain evidence="2">MYP1-1</strain>
    </source>
</reference>
<keyword evidence="1" id="KW-1133">Transmembrane helix</keyword>
<evidence type="ECO:0000313" key="2">
    <source>
        <dbReference type="EMBL" id="MBI1493815.1"/>
    </source>
</evidence>
<keyword evidence="3" id="KW-1185">Reference proteome</keyword>
<evidence type="ECO:0000256" key="1">
    <source>
        <dbReference type="SAM" id="Phobius"/>
    </source>
</evidence>
<keyword evidence="1" id="KW-0472">Membrane</keyword>
<dbReference type="RefSeq" id="WP_228848626.1">
    <property type="nucleotide sequence ID" value="NZ_JADCKQ010000005.1"/>
</dbReference>